<dbReference type="InterPro" id="IPR017961">
    <property type="entry name" value="DNA_pol_Y-fam_little_finger"/>
</dbReference>
<keyword evidence="5" id="KW-0515">Mutator protein</keyword>
<dbReference type="GO" id="GO:0005829">
    <property type="term" value="C:cytosol"/>
    <property type="evidence" value="ECO:0007669"/>
    <property type="project" value="TreeGrafter"/>
</dbReference>
<dbReference type="Gene3D" id="1.10.150.20">
    <property type="entry name" value="5' to 3' exonuclease, C-terminal subdomain"/>
    <property type="match status" value="1"/>
</dbReference>
<comment type="cofactor">
    <cofactor evidence="1">
        <name>Mg(2+)</name>
        <dbReference type="ChEBI" id="CHEBI:18420"/>
    </cofactor>
</comment>
<reference evidence="18 19" key="1">
    <citation type="journal article" date="2016" name="Nat. Commun.">
        <title>Thousands of microbial genomes shed light on interconnected biogeochemical processes in an aquifer system.</title>
        <authorList>
            <person name="Anantharaman K."/>
            <person name="Brown C.T."/>
            <person name="Hug L.A."/>
            <person name="Sharon I."/>
            <person name="Castelle C.J."/>
            <person name="Probst A.J."/>
            <person name="Thomas B.C."/>
            <person name="Singh A."/>
            <person name="Wilkins M.J."/>
            <person name="Karaoz U."/>
            <person name="Brodie E.L."/>
            <person name="Williams K.H."/>
            <person name="Hubbard S.S."/>
            <person name="Banfield J.F."/>
        </authorList>
    </citation>
    <scope>NUCLEOTIDE SEQUENCE [LARGE SCALE GENOMIC DNA]</scope>
</reference>
<dbReference type="PANTHER" id="PTHR11076">
    <property type="entry name" value="DNA REPAIR POLYMERASE UMUC / TRANSFERASE FAMILY MEMBER"/>
    <property type="match status" value="1"/>
</dbReference>
<dbReference type="GO" id="GO:0046872">
    <property type="term" value="F:metal ion binding"/>
    <property type="evidence" value="ECO:0007669"/>
    <property type="project" value="UniProtKB-KW"/>
</dbReference>
<evidence type="ECO:0000256" key="1">
    <source>
        <dbReference type="ARBA" id="ARBA00001946"/>
    </source>
</evidence>
<evidence type="ECO:0000313" key="19">
    <source>
        <dbReference type="Proteomes" id="UP000177039"/>
    </source>
</evidence>
<proteinExistence type="inferred from homology"/>
<dbReference type="GO" id="GO:0009432">
    <property type="term" value="P:SOS response"/>
    <property type="evidence" value="ECO:0007669"/>
    <property type="project" value="TreeGrafter"/>
</dbReference>
<evidence type="ECO:0000256" key="6">
    <source>
        <dbReference type="ARBA" id="ARBA00022490"/>
    </source>
</evidence>
<name>A0A1F5H455_9BACT</name>
<dbReference type="InterPro" id="IPR053848">
    <property type="entry name" value="IMS_HHH_1"/>
</dbReference>
<evidence type="ECO:0000256" key="4">
    <source>
        <dbReference type="ARBA" id="ARBA00012417"/>
    </source>
</evidence>
<dbReference type="CDD" id="cd03586">
    <property type="entry name" value="PolY_Pol_IV_kappa"/>
    <property type="match status" value="1"/>
</dbReference>
<keyword evidence="15" id="KW-0234">DNA repair</keyword>
<keyword evidence="8" id="KW-0548">Nucleotidyltransferase</keyword>
<dbReference type="EMBL" id="MFBT01000027">
    <property type="protein sequence ID" value="OGD98952.1"/>
    <property type="molecule type" value="Genomic_DNA"/>
</dbReference>
<dbReference type="InterPro" id="IPR022880">
    <property type="entry name" value="DNApol_IV"/>
</dbReference>
<dbReference type="Gene3D" id="3.30.70.270">
    <property type="match status" value="1"/>
</dbReference>
<comment type="caution">
    <text evidence="18">The sequence shown here is derived from an EMBL/GenBank/DDBJ whole genome shotgun (WGS) entry which is preliminary data.</text>
</comment>
<dbReference type="SUPFAM" id="SSF100879">
    <property type="entry name" value="Lesion bypass DNA polymerase (Y-family), little finger domain"/>
    <property type="match status" value="1"/>
</dbReference>
<evidence type="ECO:0000256" key="5">
    <source>
        <dbReference type="ARBA" id="ARBA00022457"/>
    </source>
</evidence>
<dbReference type="InterPro" id="IPR050116">
    <property type="entry name" value="DNA_polymerase-Y"/>
</dbReference>
<dbReference type="GO" id="GO:0003887">
    <property type="term" value="F:DNA-directed DNA polymerase activity"/>
    <property type="evidence" value="ECO:0007669"/>
    <property type="project" value="UniProtKB-KW"/>
</dbReference>
<evidence type="ECO:0000256" key="14">
    <source>
        <dbReference type="ARBA" id="ARBA00023125"/>
    </source>
</evidence>
<evidence type="ECO:0000256" key="10">
    <source>
        <dbReference type="ARBA" id="ARBA00022723"/>
    </source>
</evidence>
<evidence type="ECO:0000259" key="17">
    <source>
        <dbReference type="PROSITE" id="PS50173"/>
    </source>
</evidence>
<dbReference type="PANTHER" id="PTHR11076:SF33">
    <property type="entry name" value="DNA POLYMERASE KAPPA"/>
    <property type="match status" value="1"/>
</dbReference>
<keyword evidence="7" id="KW-0808">Transferase</keyword>
<dbReference type="EC" id="2.7.7.7" evidence="4"/>
<dbReference type="InterPro" id="IPR001126">
    <property type="entry name" value="UmuC"/>
</dbReference>
<dbReference type="Pfam" id="PF11799">
    <property type="entry name" value="IMS_C"/>
    <property type="match status" value="1"/>
</dbReference>
<dbReference type="GO" id="GO:0006260">
    <property type="term" value="P:DNA replication"/>
    <property type="evidence" value="ECO:0007669"/>
    <property type="project" value="UniProtKB-KW"/>
</dbReference>
<dbReference type="GO" id="GO:0003684">
    <property type="term" value="F:damaged DNA binding"/>
    <property type="evidence" value="ECO:0007669"/>
    <property type="project" value="InterPro"/>
</dbReference>
<dbReference type="GO" id="GO:0042276">
    <property type="term" value="P:error-prone translesion synthesis"/>
    <property type="evidence" value="ECO:0007669"/>
    <property type="project" value="TreeGrafter"/>
</dbReference>
<keyword evidence="13" id="KW-0239">DNA-directed DNA polymerase</keyword>
<keyword evidence="9" id="KW-0235">DNA replication</keyword>
<dbReference type="InterPro" id="IPR043502">
    <property type="entry name" value="DNA/RNA_pol_sf"/>
</dbReference>
<keyword evidence="14" id="KW-0238">DNA-binding</keyword>
<evidence type="ECO:0000256" key="8">
    <source>
        <dbReference type="ARBA" id="ARBA00022695"/>
    </source>
</evidence>
<gene>
    <name evidence="18" type="ORF">A3B54_01220</name>
</gene>
<evidence type="ECO:0000256" key="2">
    <source>
        <dbReference type="ARBA" id="ARBA00004496"/>
    </source>
</evidence>
<keyword evidence="10" id="KW-0479">Metal-binding</keyword>
<keyword evidence="12" id="KW-0460">Magnesium</keyword>
<comment type="similarity">
    <text evidence="3">Belongs to the DNA polymerase type-Y family.</text>
</comment>
<dbReference type="InterPro" id="IPR043128">
    <property type="entry name" value="Rev_trsase/Diguanyl_cyclase"/>
</dbReference>
<dbReference type="PROSITE" id="PS50173">
    <property type="entry name" value="UMUC"/>
    <property type="match status" value="1"/>
</dbReference>
<dbReference type="Gene3D" id="3.40.1170.60">
    <property type="match status" value="1"/>
</dbReference>
<evidence type="ECO:0000256" key="9">
    <source>
        <dbReference type="ARBA" id="ARBA00022705"/>
    </source>
</evidence>
<dbReference type="InterPro" id="IPR036775">
    <property type="entry name" value="DNA_pol_Y-fam_lit_finger_sf"/>
</dbReference>
<dbReference type="AlphaFoldDB" id="A0A1F5H455"/>
<evidence type="ECO:0000313" key="18">
    <source>
        <dbReference type="EMBL" id="OGD98952.1"/>
    </source>
</evidence>
<dbReference type="GO" id="GO:0006281">
    <property type="term" value="P:DNA repair"/>
    <property type="evidence" value="ECO:0007669"/>
    <property type="project" value="UniProtKB-KW"/>
</dbReference>
<evidence type="ECO:0000256" key="16">
    <source>
        <dbReference type="ARBA" id="ARBA00049244"/>
    </source>
</evidence>
<dbReference type="Pfam" id="PF00817">
    <property type="entry name" value="IMS"/>
    <property type="match status" value="1"/>
</dbReference>
<dbReference type="Pfam" id="PF21999">
    <property type="entry name" value="IMS_HHH_1"/>
    <property type="match status" value="1"/>
</dbReference>
<comment type="catalytic activity">
    <reaction evidence="16">
        <text>DNA(n) + a 2'-deoxyribonucleoside 5'-triphosphate = DNA(n+1) + diphosphate</text>
        <dbReference type="Rhea" id="RHEA:22508"/>
        <dbReference type="Rhea" id="RHEA-COMP:17339"/>
        <dbReference type="Rhea" id="RHEA-COMP:17340"/>
        <dbReference type="ChEBI" id="CHEBI:33019"/>
        <dbReference type="ChEBI" id="CHEBI:61560"/>
        <dbReference type="ChEBI" id="CHEBI:173112"/>
        <dbReference type="EC" id="2.7.7.7"/>
    </reaction>
</comment>
<organism evidence="18 19">
    <name type="scientific">Candidatus Curtissbacteria bacterium RIFCSPLOWO2_01_FULL_42_50</name>
    <dbReference type="NCBI Taxonomy" id="1797730"/>
    <lineage>
        <taxon>Bacteria</taxon>
        <taxon>Candidatus Curtissiibacteriota</taxon>
    </lineage>
</organism>
<protein>
    <recommendedName>
        <fullName evidence="4">DNA-directed DNA polymerase</fullName>
        <ecNumber evidence="4">2.7.7.7</ecNumber>
    </recommendedName>
</protein>
<feature type="domain" description="UmuC" evidence="17">
    <location>
        <begin position="9"/>
        <end position="191"/>
    </location>
</feature>
<evidence type="ECO:0000256" key="7">
    <source>
        <dbReference type="ARBA" id="ARBA00022679"/>
    </source>
</evidence>
<accession>A0A1F5H455</accession>
<dbReference type="Proteomes" id="UP000177039">
    <property type="component" value="Unassembled WGS sequence"/>
</dbReference>
<evidence type="ECO:0000256" key="11">
    <source>
        <dbReference type="ARBA" id="ARBA00022763"/>
    </source>
</evidence>
<keyword evidence="6" id="KW-0963">Cytoplasm</keyword>
<sequence>MSKVIDRVILHVDLNSFFATAEQQANPYLRDKPIGIIKASGRTCVIAASVEAKKYGVKTGTDVFEARRLCPQIILVPADFDKYADITYRFINICKNYSPVCEVFSLDECFIDVSQTEKFFGGILTIAFEIKDRLRIEIGEWMRCSIGISYNRLLAKLASSQIKPDGLFLITEENVLDLLDKADLMDVCGIGFALNRRLRMLGIDSFVNLRAANLEFLHKHFGPYWSVHLYNTARGIDNSQVLPITEIPDAKSVGRTYTTHRNLYKKTEILKLIRNLCEETTFKARQMRLSGRYIGLVLRSGQSEVEQQLENKPGLKKFYKPGLETNSKELSFYGHRTLKNYIDDGKRLFDICREIFSDWSFGEAQSYMRFCGVTLGMLTRSKYLTTPLFPADRYRQDLIKTVDTINNRFGDYTVYPAQLLRMKIIRPEVNGYFGDKSYRLKPPTFQGDSLKGVIYGQHTLNKLNNNK</sequence>
<evidence type="ECO:0000256" key="15">
    <source>
        <dbReference type="ARBA" id="ARBA00023204"/>
    </source>
</evidence>
<comment type="subcellular location">
    <subcellularLocation>
        <location evidence="2">Cytoplasm</location>
    </subcellularLocation>
</comment>
<dbReference type="SUPFAM" id="SSF56672">
    <property type="entry name" value="DNA/RNA polymerases"/>
    <property type="match status" value="1"/>
</dbReference>
<evidence type="ECO:0000256" key="13">
    <source>
        <dbReference type="ARBA" id="ARBA00022932"/>
    </source>
</evidence>
<dbReference type="Gene3D" id="3.30.1490.100">
    <property type="entry name" value="DNA polymerase, Y-family, little finger domain"/>
    <property type="match status" value="1"/>
</dbReference>
<keyword evidence="11" id="KW-0227">DNA damage</keyword>
<evidence type="ECO:0000256" key="3">
    <source>
        <dbReference type="ARBA" id="ARBA00010945"/>
    </source>
</evidence>
<evidence type="ECO:0000256" key="12">
    <source>
        <dbReference type="ARBA" id="ARBA00022842"/>
    </source>
</evidence>